<organism evidence="1 3">
    <name type="scientific">Pseudomonas syringae pv. delphinii</name>
    <dbReference type="NCBI Taxonomy" id="192088"/>
    <lineage>
        <taxon>Bacteria</taxon>
        <taxon>Pseudomonadati</taxon>
        <taxon>Pseudomonadota</taxon>
        <taxon>Gammaproteobacteria</taxon>
        <taxon>Pseudomonadales</taxon>
        <taxon>Pseudomonadaceae</taxon>
        <taxon>Pseudomonas</taxon>
    </lineage>
</organism>
<dbReference type="EMBL" id="RBQG01000102">
    <property type="protein sequence ID" value="RMP15785.1"/>
    <property type="molecule type" value="Genomic_DNA"/>
</dbReference>
<evidence type="ECO:0000313" key="3">
    <source>
        <dbReference type="Proteomes" id="UP000267908"/>
    </source>
</evidence>
<dbReference type="AlphaFoldDB" id="A0A0P9PC38"/>
<comment type="caution">
    <text evidence="1">The sequence shown here is derived from an EMBL/GenBank/DDBJ whole genome shotgun (WGS) entry which is preliminary data.</text>
</comment>
<dbReference type="Proteomes" id="UP000269044">
    <property type="component" value="Unassembled WGS sequence"/>
</dbReference>
<evidence type="ECO:0008006" key="5">
    <source>
        <dbReference type="Google" id="ProtNLM"/>
    </source>
</evidence>
<protein>
    <recommendedName>
        <fullName evidence="5">Nucleoid-associated protein</fullName>
    </recommendedName>
</protein>
<evidence type="ECO:0000313" key="2">
    <source>
        <dbReference type="EMBL" id="RMQ16742.1"/>
    </source>
</evidence>
<accession>A0A0P9PC38</accession>
<evidence type="ECO:0000313" key="1">
    <source>
        <dbReference type="EMBL" id="RMP15785.1"/>
    </source>
</evidence>
<reference evidence="3 4" key="1">
    <citation type="submission" date="2018-08" db="EMBL/GenBank/DDBJ databases">
        <title>Recombination of ecologically and evolutionarily significant loci maintains genetic cohesion in the Pseudomonas syringae species complex.</title>
        <authorList>
            <person name="Dillon M."/>
            <person name="Thakur S."/>
            <person name="Almeida R.N.D."/>
            <person name="Weir B.S."/>
            <person name="Guttman D.S."/>
        </authorList>
    </citation>
    <scope>NUCLEOTIDE SEQUENCE [LARGE SCALE GENOMIC DNA]</scope>
    <source>
        <strain evidence="2 4">ICMP 13052</strain>
        <strain evidence="1 3">ICMP 4330</strain>
    </source>
</reference>
<name>A0A0P9PC38_9PSED</name>
<dbReference type="EMBL" id="RBRA01000356">
    <property type="protein sequence ID" value="RMQ16742.1"/>
    <property type="molecule type" value="Genomic_DNA"/>
</dbReference>
<gene>
    <name evidence="2" type="ORF">ALQ08_01819</name>
    <name evidence="1" type="ORF">ALQ28_00684</name>
</gene>
<evidence type="ECO:0000313" key="4">
    <source>
        <dbReference type="Proteomes" id="UP000269044"/>
    </source>
</evidence>
<proteinExistence type="predicted"/>
<sequence>MLCPTPELINVGRNSRMLWRQYWLVANPEAVCAFARSSGQSRARVLRFGMLPGYCLYFLNCMNALSDEYLTVLAGVERGFGDLMSFFTDEESGSLKIERMILHVVGPKDFQAMAERSLEEEAFFINKIKDMAAAPVFMFKAVSPARQEIESIAGGDISFEHGAQSLAASFNRQHVGGSADGVLCMFELAVADPDVKIYSLIKYDYKLALEQNDSSPGQAFRRILTALVDDKKAIQKTALVRVVSGVADPNISATDRTKQGADLADYFADFLAVARAVSDTELSEITRKLIKGALQACKADLPDQDVPRAVKKAQASLASRRKIDEEAIVEAVMAAAGHPTDEKVANRLERETCRRVRSSKLHEVSFKPDRRIFRQPYMRKIMTVEGVTIIFPDKAESPNVRVVDLDGDRRQIIVDTDKVTEDSVVTPKPSQPT</sequence>
<dbReference type="Proteomes" id="UP000267908">
    <property type="component" value="Unassembled WGS sequence"/>
</dbReference>